<dbReference type="InterPro" id="IPR050587">
    <property type="entry name" value="GNT1/Glycosyltrans_8"/>
</dbReference>
<keyword evidence="2" id="KW-0808">Transferase</keyword>
<dbReference type="PANTHER" id="PTHR11183">
    <property type="entry name" value="GLYCOGENIN SUBFAMILY MEMBER"/>
    <property type="match status" value="1"/>
</dbReference>
<keyword evidence="3" id="KW-1185">Reference proteome</keyword>
<dbReference type="Proteomes" id="UP000813461">
    <property type="component" value="Unassembled WGS sequence"/>
</dbReference>
<accession>A0A8K0R503</accession>
<keyword evidence="1" id="KW-0472">Membrane</keyword>
<dbReference type="OrthoDB" id="2014201at2759"/>
<organism evidence="2 3">
    <name type="scientific">Paraphoma chrysanthemicola</name>
    <dbReference type="NCBI Taxonomy" id="798071"/>
    <lineage>
        <taxon>Eukaryota</taxon>
        <taxon>Fungi</taxon>
        <taxon>Dikarya</taxon>
        <taxon>Ascomycota</taxon>
        <taxon>Pezizomycotina</taxon>
        <taxon>Dothideomycetes</taxon>
        <taxon>Pleosporomycetidae</taxon>
        <taxon>Pleosporales</taxon>
        <taxon>Pleosporineae</taxon>
        <taxon>Phaeosphaeriaceae</taxon>
        <taxon>Paraphoma</taxon>
    </lineage>
</organism>
<protein>
    <submittedName>
        <fullName evidence="2">Nucleotide-diphospho-sugar transferase</fullName>
    </submittedName>
</protein>
<dbReference type="SUPFAM" id="SSF53448">
    <property type="entry name" value="Nucleotide-diphospho-sugar transferases"/>
    <property type="match status" value="1"/>
</dbReference>
<evidence type="ECO:0000256" key="1">
    <source>
        <dbReference type="SAM" id="Phobius"/>
    </source>
</evidence>
<dbReference type="Gene3D" id="3.90.550.10">
    <property type="entry name" value="Spore Coat Polysaccharide Biosynthesis Protein SpsA, Chain A"/>
    <property type="match status" value="1"/>
</dbReference>
<dbReference type="AlphaFoldDB" id="A0A8K0R503"/>
<dbReference type="EMBL" id="JAGMVJ010000013">
    <property type="protein sequence ID" value="KAH7083999.1"/>
    <property type="molecule type" value="Genomic_DNA"/>
</dbReference>
<evidence type="ECO:0000313" key="2">
    <source>
        <dbReference type="EMBL" id="KAH7083999.1"/>
    </source>
</evidence>
<sequence length="381" mass="44399">MLERLASLRQYSPLRSHDDSEYSKPNGGRYLEWFALRRVRTALAALIALVLFLSLTFIFHVPARIHPLNDAHPITIAEPGLKINWTDFAYVQYVTNGNYLCNSLMILEALHRYGTKADRIMMYPEDWTVPGGEEHLTDVSFESRLLAKARDFYGTKLVPVKLQTFSRGDPTWKDSYTKLLAFNQTQYKRLISLDSDATVQDHMDELFLSPSAPVAMPRAYWLDQPFLSSQLVLLEPSQREWHRIEEFMNRDDSGFDMDILNTLYKDSCLILPHRRYNIITGELRGSDHSKYLGSTAETWNGSKVFQEAKFVHFSDWPVPKPWLKAPDALREEHQPKCVDNKGGQVPDCTDRDLWLRLYEDFSERRQVSLHNWSFRHAQTYM</sequence>
<feature type="transmembrane region" description="Helical" evidence="1">
    <location>
        <begin position="39"/>
        <end position="59"/>
    </location>
</feature>
<gene>
    <name evidence="2" type="ORF">FB567DRAFT_447241</name>
</gene>
<dbReference type="InterPro" id="IPR029044">
    <property type="entry name" value="Nucleotide-diphossugar_trans"/>
</dbReference>
<reference evidence="2" key="1">
    <citation type="journal article" date="2021" name="Nat. Commun.">
        <title>Genetic determinants of endophytism in the Arabidopsis root mycobiome.</title>
        <authorList>
            <person name="Mesny F."/>
            <person name="Miyauchi S."/>
            <person name="Thiergart T."/>
            <person name="Pickel B."/>
            <person name="Atanasova L."/>
            <person name="Karlsson M."/>
            <person name="Huettel B."/>
            <person name="Barry K.W."/>
            <person name="Haridas S."/>
            <person name="Chen C."/>
            <person name="Bauer D."/>
            <person name="Andreopoulos W."/>
            <person name="Pangilinan J."/>
            <person name="LaButti K."/>
            <person name="Riley R."/>
            <person name="Lipzen A."/>
            <person name="Clum A."/>
            <person name="Drula E."/>
            <person name="Henrissat B."/>
            <person name="Kohler A."/>
            <person name="Grigoriev I.V."/>
            <person name="Martin F.M."/>
            <person name="Hacquard S."/>
        </authorList>
    </citation>
    <scope>NUCLEOTIDE SEQUENCE</scope>
    <source>
        <strain evidence="2">MPI-SDFR-AT-0120</strain>
    </source>
</reference>
<dbReference type="GO" id="GO:0016740">
    <property type="term" value="F:transferase activity"/>
    <property type="evidence" value="ECO:0007669"/>
    <property type="project" value="UniProtKB-KW"/>
</dbReference>
<proteinExistence type="predicted"/>
<evidence type="ECO:0000313" key="3">
    <source>
        <dbReference type="Proteomes" id="UP000813461"/>
    </source>
</evidence>
<keyword evidence="1" id="KW-1133">Transmembrane helix</keyword>
<name>A0A8K0R503_9PLEO</name>
<keyword evidence="1" id="KW-0812">Transmembrane</keyword>
<comment type="caution">
    <text evidence="2">The sequence shown here is derived from an EMBL/GenBank/DDBJ whole genome shotgun (WGS) entry which is preliminary data.</text>
</comment>